<feature type="region of interest" description="Disordered" evidence="3">
    <location>
        <begin position="1"/>
        <end position="36"/>
    </location>
</feature>
<feature type="region of interest" description="Disordered" evidence="3">
    <location>
        <begin position="1173"/>
        <end position="1223"/>
    </location>
</feature>
<dbReference type="GO" id="GO:0032456">
    <property type="term" value="P:endocytic recycling"/>
    <property type="evidence" value="ECO:0007669"/>
    <property type="project" value="TreeGrafter"/>
</dbReference>
<dbReference type="GO" id="GO:0048193">
    <property type="term" value="P:Golgi vesicle transport"/>
    <property type="evidence" value="ECO:0007669"/>
    <property type="project" value="TreeGrafter"/>
</dbReference>
<feature type="coiled-coil region" evidence="2">
    <location>
        <begin position="133"/>
        <end position="160"/>
    </location>
</feature>
<dbReference type="Pfam" id="PF08700">
    <property type="entry name" value="VPS51_Exo84_N"/>
    <property type="match status" value="1"/>
</dbReference>
<dbReference type="InterPro" id="IPR014812">
    <property type="entry name" value="Vps51"/>
</dbReference>
<gene>
    <name evidence="4" type="ORF">AYI70_g10966</name>
</gene>
<dbReference type="EMBL" id="LSSN01005491">
    <property type="protein sequence ID" value="OMJ09361.1"/>
    <property type="molecule type" value="Genomic_DNA"/>
</dbReference>
<dbReference type="GO" id="GO:1990745">
    <property type="term" value="C:EARP complex"/>
    <property type="evidence" value="ECO:0007669"/>
    <property type="project" value="TreeGrafter"/>
</dbReference>
<feature type="compositionally biased region" description="Polar residues" evidence="3">
    <location>
        <begin position="1"/>
        <end position="17"/>
    </location>
</feature>
<dbReference type="GO" id="GO:0005829">
    <property type="term" value="C:cytosol"/>
    <property type="evidence" value="ECO:0007669"/>
    <property type="project" value="GOC"/>
</dbReference>
<comment type="caution">
    <text evidence="4">The sequence shown here is derived from an EMBL/GenBank/DDBJ whole genome shotgun (WGS) entry which is preliminary data.</text>
</comment>
<evidence type="ECO:0000256" key="1">
    <source>
        <dbReference type="ARBA" id="ARBA00006080"/>
    </source>
</evidence>
<protein>
    <submittedName>
        <fullName evidence="4">Vacuolar protein sorting-associated protein 51-like protein</fullName>
    </submittedName>
</protein>
<proteinExistence type="inferred from homology"/>
<dbReference type="STRING" id="133412.A0A1R1X414"/>
<sequence>MSKASINDSSSFNGKFNSISSPAPSEVSGSSFGSKSQSFENNGIALNSQNISETDRTISQPSTISLAREDKLNINTKSYDWKKYTDKILREKNIPGLLIQANTLDSEIRKLDSDMKSLVYENYSKFIKATDTLNEMRSCAENMEKQMELLSNKFGKISKDSKEIDISISSGRAEIQALNSKLKLENKMKSFNELPEKLLFSVINGNYIMSFELWAQIFQTINSADRLNDNPDPSNFKNDLESTINDILQILWPRWKDTSLPISEATSILKLLFQISQNDTKILMEQYLEIQSKRLEIFLDQCPKSSSKYETISSFNAGFLSNWNGFISGFLVNFISPEYAQNFENSSAPLPQYLDNGTISSEAEISLNYIRLNSFLPEIKFLTEENLEISNISSESQTLKDVFVFGWQSMSQSDIPHAQKIFYDSSEKIIAKFEAKYIDFLEETWNDDISQETSLDQLDKFIVSAKGFPLLLKYGGLKQCVGRIIRLSHEQLIAKIFHNIIFDLFTNVSGYFLESEFIISDSTQNLFHGNISRLDALLVSTFSKTDIYDFLIGEQNKIIFKIKKNLVPLIQKAFNHYSNSENTILKDISFERYLNSATTSSIGAELKKIFISMLNSQLDKFHREYLPSAIAYSLGVDTDLEKRRIESNSNGLKVFERIVKDITRIENPAALTFFSRFCLDLDQFLIKSIYVVCEKAVLFEFISPNPNFTGVQLLPKMENEQLDKDEENNYTNDKVEELIKESFEFEDFRSLQFNEDSLNLLMNRISELLVLSFIKTLGNDLTHLSNIMVSHTLESKNSVDISAKTDIFSDWINKNPNTVDNLESLISSSEINGEMVYSKNSKIAHYNMRISMSALILRRWFEVLEKNILSLFTDNFLFITVQKHKSEYANIFSSNNSQLHDSKTNQYDVSDNGSIKSSSAVAKKYSLNINSYDLSKSSKRGTGDINDLSHITHSSNILGNRMSSNIMSSDSLLLLKINKLFADKPEFYPVQVTEFSASNILYLLSIVYLKGCVEFWRGGFFFSCYGRNNLSTVVVLNREQLNQLRLDLEFQKLYLSDYSSSVFAQTQSSSGRQNNSKRTGTGNLHKSLVSSNFSANIKESISKYSKPRVFEPSRSIRSTGLKSLKSPHLASLSKTQSGQQIDLQRRFSAFANTGSPRNSSSYASSPILAKSPLAGYSDNQNPSYSGSAEAGGHFGSPRTKSVSNSKATNKNFQPSTSFKASMHNSNINKTFSPKIDQTQSLASKSSRLNSIPQNFESHSPIGGYVLGRGIGSGSNHSPHIASSDSGFRNEENPQLTLINDLGVSICNRYWDEGESDADKSDNYEEVANLHGYIELISIRTYLELV</sequence>
<evidence type="ECO:0000313" key="4">
    <source>
        <dbReference type="EMBL" id="OMJ09361.1"/>
    </source>
</evidence>
<organism evidence="4 5">
    <name type="scientific">Smittium culicis</name>
    <dbReference type="NCBI Taxonomy" id="133412"/>
    <lineage>
        <taxon>Eukaryota</taxon>
        <taxon>Fungi</taxon>
        <taxon>Fungi incertae sedis</taxon>
        <taxon>Zoopagomycota</taxon>
        <taxon>Kickxellomycotina</taxon>
        <taxon>Harpellomycetes</taxon>
        <taxon>Harpellales</taxon>
        <taxon>Legeriomycetaceae</taxon>
        <taxon>Smittium</taxon>
    </lineage>
</organism>
<evidence type="ECO:0000256" key="3">
    <source>
        <dbReference type="SAM" id="MobiDB-lite"/>
    </source>
</evidence>
<feature type="compositionally biased region" description="Low complexity" evidence="3">
    <location>
        <begin position="18"/>
        <end position="36"/>
    </location>
</feature>
<keyword evidence="5" id="KW-1185">Reference proteome</keyword>
<dbReference type="PANTHER" id="PTHR15954">
    <property type="entry name" value="VACUOLAR PROTEIN SORTING-ASSOCIATED PROTEIN 51 HOMOLOG"/>
    <property type="match status" value="1"/>
</dbReference>
<evidence type="ECO:0000256" key="2">
    <source>
        <dbReference type="SAM" id="Coils"/>
    </source>
</evidence>
<feature type="compositionally biased region" description="Polar residues" evidence="3">
    <location>
        <begin position="1198"/>
        <end position="1223"/>
    </location>
</feature>
<accession>A0A1R1X414</accession>
<dbReference type="GO" id="GO:0016020">
    <property type="term" value="C:membrane"/>
    <property type="evidence" value="ECO:0007669"/>
    <property type="project" value="TreeGrafter"/>
</dbReference>
<name>A0A1R1X414_9FUNG</name>
<dbReference type="GO" id="GO:0042147">
    <property type="term" value="P:retrograde transport, endosome to Golgi"/>
    <property type="evidence" value="ECO:0007669"/>
    <property type="project" value="TreeGrafter"/>
</dbReference>
<feature type="compositionally biased region" description="Polar residues" evidence="3">
    <location>
        <begin position="1071"/>
        <end position="1085"/>
    </location>
</feature>
<evidence type="ECO:0000313" key="5">
    <source>
        <dbReference type="Proteomes" id="UP000187283"/>
    </source>
</evidence>
<keyword evidence="2" id="KW-0175">Coiled coil</keyword>
<dbReference type="OrthoDB" id="203678at2759"/>
<dbReference type="PANTHER" id="PTHR15954:SF4">
    <property type="entry name" value="VACUOLAR PROTEIN SORTING-ASSOCIATED PROTEIN 51 HOMOLOG"/>
    <property type="match status" value="1"/>
</dbReference>
<dbReference type="GO" id="GO:0007030">
    <property type="term" value="P:Golgi organization"/>
    <property type="evidence" value="ECO:0007669"/>
    <property type="project" value="TreeGrafter"/>
</dbReference>
<dbReference type="Proteomes" id="UP000187283">
    <property type="component" value="Unassembled WGS sequence"/>
</dbReference>
<comment type="similarity">
    <text evidence="1">Belongs to the VPS51 family.</text>
</comment>
<reference evidence="4 5" key="1">
    <citation type="submission" date="2017-01" db="EMBL/GenBank/DDBJ databases">
        <authorList>
            <person name="Mah S.A."/>
            <person name="Swanson W.J."/>
            <person name="Moy G.W."/>
            <person name="Vacquier V.D."/>
        </authorList>
    </citation>
    <scope>NUCLEOTIDE SEQUENCE [LARGE SCALE GENOMIC DNA]</scope>
    <source>
        <strain evidence="4 5">GSMNP</strain>
    </source>
</reference>
<feature type="compositionally biased region" description="Polar residues" evidence="3">
    <location>
        <begin position="1177"/>
        <end position="1186"/>
    </location>
</feature>
<feature type="region of interest" description="Disordered" evidence="3">
    <location>
        <begin position="1066"/>
        <end position="1085"/>
    </location>
</feature>
<dbReference type="GO" id="GO:0000938">
    <property type="term" value="C:GARP complex"/>
    <property type="evidence" value="ECO:0007669"/>
    <property type="project" value="TreeGrafter"/>
</dbReference>